<name>A0ABN8MF44_9CNID</name>
<evidence type="ECO:0000313" key="1">
    <source>
        <dbReference type="EMBL" id="CAH3028320.1"/>
    </source>
</evidence>
<keyword evidence="2" id="KW-1185">Reference proteome</keyword>
<gene>
    <name evidence="1" type="ORF">PEVE_00033785</name>
</gene>
<sequence>MEESHGRSNSKASFQGSSWINIKHKKTRSLDYSRHLCSSTRSAALIDKRPSKSFSDTDAIEILKQRIARRQSDPAFNTTNVTLEGPSVTRTPQIQVYQKDKTFHRKYGRKSEETELNASSNSIAIHRRCINSPTSSSCFSLNDDDCARSFCDSVSSVACSNFTLENDDEKWERKLTFSDRFGNFNAIETWLQRLSTSAS</sequence>
<organism evidence="1 2">
    <name type="scientific">Porites evermanni</name>
    <dbReference type="NCBI Taxonomy" id="104178"/>
    <lineage>
        <taxon>Eukaryota</taxon>
        <taxon>Metazoa</taxon>
        <taxon>Cnidaria</taxon>
        <taxon>Anthozoa</taxon>
        <taxon>Hexacorallia</taxon>
        <taxon>Scleractinia</taxon>
        <taxon>Fungiina</taxon>
        <taxon>Poritidae</taxon>
        <taxon>Porites</taxon>
    </lineage>
</organism>
<accession>A0ABN8MF44</accession>
<evidence type="ECO:0000313" key="2">
    <source>
        <dbReference type="Proteomes" id="UP001159427"/>
    </source>
</evidence>
<proteinExistence type="predicted"/>
<comment type="caution">
    <text evidence="1">The sequence shown here is derived from an EMBL/GenBank/DDBJ whole genome shotgun (WGS) entry which is preliminary data.</text>
</comment>
<reference evidence="1 2" key="1">
    <citation type="submission" date="2022-05" db="EMBL/GenBank/DDBJ databases">
        <authorList>
            <consortium name="Genoscope - CEA"/>
            <person name="William W."/>
        </authorList>
    </citation>
    <scope>NUCLEOTIDE SEQUENCE [LARGE SCALE GENOMIC DNA]</scope>
</reference>
<dbReference type="EMBL" id="CALNXI010000504">
    <property type="protein sequence ID" value="CAH3028320.1"/>
    <property type="molecule type" value="Genomic_DNA"/>
</dbReference>
<dbReference type="Proteomes" id="UP001159427">
    <property type="component" value="Unassembled WGS sequence"/>
</dbReference>
<protein>
    <submittedName>
        <fullName evidence="1">Uncharacterized protein</fullName>
    </submittedName>
</protein>